<feature type="compositionally biased region" description="Low complexity" evidence="1">
    <location>
        <begin position="89"/>
        <end position="103"/>
    </location>
</feature>
<dbReference type="Proteomes" id="UP001107558">
    <property type="component" value="Chromosome 1"/>
</dbReference>
<evidence type="ECO:0000256" key="1">
    <source>
        <dbReference type="SAM" id="MobiDB-lite"/>
    </source>
</evidence>
<dbReference type="EMBL" id="JADBJN010000001">
    <property type="protein sequence ID" value="KAG5681415.1"/>
    <property type="molecule type" value="Genomic_DNA"/>
</dbReference>
<evidence type="ECO:0000313" key="2">
    <source>
        <dbReference type="EMBL" id="KAG5681415.1"/>
    </source>
</evidence>
<sequence>MEYKLKAISNNIDHDTIADLMSKPNDKWDSTEISSHHICQRNVPVLFSSISGIHLRKFSRSSTSNYSIAFCDLERWNFRRNHVESIGLTPPSTSSDKSTTIKSQKPPIRIVESKNDDNRGGSSGS</sequence>
<comment type="caution">
    <text evidence="2">The sequence shown here is derived from an EMBL/GenBank/DDBJ whole genome shotgun (WGS) entry which is preliminary data.</text>
</comment>
<proteinExistence type="predicted"/>
<protein>
    <submittedName>
        <fullName evidence="2">Uncharacterized protein</fullName>
    </submittedName>
</protein>
<dbReference type="AlphaFoldDB" id="A0A9J6CHS0"/>
<keyword evidence="3" id="KW-1185">Reference proteome</keyword>
<dbReference type="OrthoDB" id="7756085at2759"/>
<gene>
    <name evidence="2" type="ORF">PVAND_010853</name>
</gene>
<name>A0A9J6CHS0_POLVA</name>
<organism evidence="2 3">
    <name type="scientific">Polypedilum vanderplanki</name>
    <name type="common">Sleeping chironomid midge</name>
    <dbReference type="NCBI Taxonomy" id="319348"/>
    <lineage>
        <taxon>Eukaryota</taxon>
        <taxon>Metazoa</taxon>
        <taxon>Ecdysozoa</taxon>
        <taxon>Arthropoda</taxon>
        <taxon>Hexapoda</taxon>
        <taxon>Insecta</taxon>
        <taxon>Pterygota</taxon>
        <taxon>Neoptera</taxon>
        <taxon>Endopterygota</taxon>
        <taxon>Diptera</taxon>
        <taxon>Nematocera</taxon>
        <taxon>Chironomoidea</taxon>
        <taxon>Chironomidae</taxon>
        <taxon>Chironominae</taxon>
        <taxon>Polypedilum</taxon>
        <taxon>Polypedilum</taxon>
    </lineage>
</organism>
<feature type="region of interest" description="Disordered" evidence="1">
    <location>
        <begin position="85"/>
        <end position="125"/>
    </location>
</feature>
<accession>A0A9J6CHS0</accession>
<evidence type="ECO:0000313" key="3">
    <source>
        <dbReference type="Proteomes" id="UP001107558"/>
    </source>
</evidence>
<reference evidence="2" key="1">
    <citation type="submission" date="2021-03" db="EMBL/GenBank/DDBJ databases">
        <title>Chromosome level genome of the anhydrobiotic midge Polypedilum vanderplanki.</title>
        <authorList>
            <person name="Yoshida Y."/>
            <person name="Kikawada T."/>
            <person name="Gusev O."/>
        </authorList>
    </citation>
    <scope>NUCLEOTIDE SEQUENCE</scope>
    <source>
        <strain evidence="2">NIAS01</strain>
        <tissue evidence="2">Whole body or cell culture</tissue>
    </source>
</reference>